<evidence type="ECO:0000313" key="3">
    <source>
        <dbReference type="EMBL" id="RUS21346.1"/>
    </source>
</evidence>
<dbReference type="EMBL" id="RBNJ01020619">
    <property type="protein sequence ID" value="RUS21346.1"/>
    <property type="molecule type" value="Genomic_DNA"/>
</dbReference>
<feature type="compositionally biased region" description="Basic and acidic residues" evidence="1">
    <location>
        <begin position="25"/>
        <end position="54"/>
    </location>
</feature>
<feature type="region of interest" description="Disordered" evidence="1">
    <location>
        <begin position="24"/>
        <end position="93"/>
    </location>
</feature>
<sequence>MQIELTTIPLYLYAMCSINPECEEAEKKAREAEKKAREAEKKVREAEKKARETENAVEAGETWGDADEAKENAKEAKKNADDARKSADEAKKNTKEAKRVFRSVVSQEMLHLSLAGNVLLAIGGQPKLYDRDGIPKFPELLPYRKSPLKLNLRPATKDHIRDTFMKLINVIQSMQIEESEYEEGKIEALAASPVVPYKTIGLFYEYIKVGLHMTQFPRDTRIGCQFTPDQSEYASPHAAHPKNGLVVVSDREIALKAIEIIVTQGEGNLAKNVAKDDDKCSRSWCIALDLLGRLSVSRIPHIQEITAMKRSRQYMPSSAPLYVCIRRSI</sequence>
<dbReference type="PANTHER" id="PTHR34400">
    <property type="match status" value="1"/>
</dbReference>
<proteinExistence type="predicted"/>
<evidence type="ECO:0000256" key="1">
    <source>
        <dbReference type="SAM" id="MobiDB-lite"/>
    </source>
</evidence>
<reference evidence="3 4" key="1">
    <citation type="journal article" date="2018" name="New Phytol.">
        <title>Phylogenomics of Endogonaceae and evolution of mycorrhizas within Mucoromycota.</title>
        <authorList>
            <person name="Chang Y."/>
            <person name="Desiro A."/>
            <person name="Na H."/>
            <person name="Sandor L."/>
            <person name="Lipzen A."/>
            <person name="Clum A."/>
            <person name="Barry K."/>
            <person name="Grigoriev I.V."/>
            <person name="Martin F.M."/>
            <person name="Stajich J.E."/>
            <person name="Smith M.E."/>
            <person name="Bonito G."/>
            <person name="Spatafora J.W."/>
        </authorList>
    </citation>
    <scope>NUCLEOTIDE SEQUENCE [LARGE SCALE GENOMIC DNA]</scope>
    <source>
        <strain evidence="3 4">AD002</strain>
    </source>
</reference>
<evidence type="ECO:0000313" key="4">
    <source>
        <dbReference type="Proteomes" id="UP000274822"/>
    </source>
</evidence>
<dbReference type="InterPro" id="IPR012347">
    <property type="entry name" value="Ferritin-like"/>
</dbReference>
<dbReference type="Proteomes" id="UP000274822">
    <property type="component" value="Unassembled WGS sequence"/>
</dbReference>
<dbReference type="PANTHER" id="PTHR34400:SF4">
    <property type="entry name" value="MEMBRANE PROTEIN"/>
    <property type="match status" value="1"/>
</dbReference>
<evidence type="ECO:0000259" key="2">
    <source>
        <dbReference type="Pfam" id="PF12902"/>
    </source>
</evidence>
<comment type="caution">
    <text evidence="3">The sequence shown here is derived from an EMBL/GenBank/DDBJ whole genome shotgun (WGS) entry which is preliminary data.</text>
</comment>
<name>A0A433PV13_9FUNG</name>
<organism evidence="3 4">
    <name type="scientific">Jimgerdemannia flammicorona</name>
    <dbReference type="NCBI Taxonomy" id="994334"/>
    <lineage>
        <taxon>Eukaryota</taxon>
        <taxon>Fungi</taxon>
        <taxon>Fungi incertae sedis</taxon>
        <taxon>Mucoromycota</taxon>
        <taxon>Mucoromycotina</taxon>
        <taxon>Endogonomycetes</taxon>
        <taxon>Endogonales</taxon>
        <taxon>Endogonaceae</taxon>
        <taxon>Jimgerdemannia</taxon>
    </lineage>
</organism>
<dbReference type="Gene3D" id="1.20.1260.10">
    <property type="match status" value="1"/>
</dbReference>
<feature type="compositionally biased region" description="Basic and acidic residues" evidence="1">
    <location>
        <begin position="67"/>
        <end position="93"/>
    </location>
</feature>
<gene>
    <name evidence="3" type="ORF">BC938DRAFT_475426</name>
</gene>
<dbReference type="Pfam" id="PF12902">
    <property type="entry name" value="Ferritin-like"/>
    <property type="match status" value="1"/>
</dbReference>
<dbReference type="AlphaFoldDB" id="A0A433PV13"/>
<accession>A0A433PV13</accession>
<keyword evidence="4" id="KW-1185">Reference proteome</keyword>
<protein>
    <submittedName>
        <fullName evidence="3">Ferritin-like-domain-containing protein</fullName>
    </submittedName>
</protein>
<dbReference type="InterPro" id="IPR026820">
    <property type="entry name" value="VioB/RebD_dom"/>
</dbReference>
<feature type="domain" description="Iminophenyl-pyruvate dimer synthase" evidence="2">
    <location>
        <begin position="1"/>
        <end position="276"/>
    </location>
</feature>